<accession>A0A918UT24</accession>
<dbReference type="CDD" id="cd07818">
    <property type="entry name" value="SRPBCC_1"/>
    <property type="match status" value="1"/>
</dbReference>
<evidence type="ECO:0000313" key="2">
    <source>
        <dbReference type="Proteomes" id="UP000619457"/>
    </source>
</evidence>
<evidence type="ECO:0008006" key="3">
    <source>
        <dbReference type="Google" id="ProtNLM"/>
    </source>
</evidence>
<name>A0A918UT24_9BACT</name>
<reference evidence="1" key="2">
    <citation type="submission" date="2020-09" db="EMBL/GenBank/DDBJ databases">
        <authorList>
            <person name="Sun Q."/>
            <person name="Kim S."/>
        </authorList>
    </citation>
    <scope>NUCLEOTIDE SEQUENCE</scope>
    <source>
        <strain evidence="1">KCTC 12368</strain>
    </source>
</reference>
<comment type="caution">
    <text evidence="1">The sequence shown here is derived from an EMBL/GenBank/DDBJ whole genome shotgun (WGS) entry which is preliminary data.</text>
</comment>
<dbReference type="RefSeq" id="WP_018474892.1">
    <property type="nucleotide sequence ID" value="NZ_BMWX01000004.1"/>
</dbReference>
<evidence type="ECO:0000313" key="1">
    <source>
        <dbReference type="EMBL" id="GGZ31976.1"/>
    </source>
</evidence>
<dbReference type="EMBL" id="BMWX01000004">
    <property type="protein sequence ID" value="GGZ31976.1"/>
    <property type="molecule type" value="Genomic_DNA"/>
</dbReference>
<gene>
    <name evidence="1" type="ORF">GCM10007049_26690</name>
</gene>
<dbReference type="InterPro" id="IPR023393">
    <property type="entry name" value="START-like_dom_sf"/>
</dbReference>
<dbReference type="AlphaFoldDB" id="A0A918UT24"/>
<reference evidence="1" key="1">
    <citation type="journal article" date="2014" name="Int. J. Syst. Evol. Microbiol.">
        <title>Complete genome sequence of Corynebacterium casei LMG S-19264T (=DSM 44701T), isolated from a smear-ripened cheese.</title>
        <authorList>
            <consortium name="US DOE Joint Genome Institute (JGI-PGF)"/>
            <person name="Walter F."/>
            <person name="Albersmeier A."/>
            <person name="Kalinowski J."/>
            <person name="Ruckert C."/>
        </authorList>
    </citation>
    <scope>NUCLEOTIDE SEQUENCE</scope>
    <source>
        <strain evidence="1">KCTC 12368</strain>
    </source>
</reference>
<dbReference type="Gene3D" id="3.30.530.20">
    <property type="match status" value="1"/>
</dbReference>
<dbReference type="SUPFAM" id="SSF55961">
    <property type="entry name" value="Bet v1-like"/>
    <property type="match status" value="1"/>
</dbReference>
<proteinExistence type="predicted"/>
<keyword evidence="2" id="KW-1185">Reference proteome</keyword>
<dbReference type="Proteomes" id="UP000619457">
    <property type="component" value="Unassembled WGS sequence"/>
</dbReference>
<organism evidence="1 2">
    <name type="scientific">Echinicola pacifica</name>
    <dbReference type="NCBI Taxonomy" id="346377"/>
    <lineage>
        <taxon>Bacteria</taxon>
        <taxon>Pseudomonadati</taxon>
        <taxon>Bacteroidota</taxon>
        <taxon>Cytophagia</taxon>
        <taxon>Cytophagales</taxon>
        <taxon>Cyclobacteriaceae</taxon>
        <taxon>Echinicola</taxon>
    </lineage>
</organism>
<protein>
    <recommendedName>
        <fullName evidence="3">Polyketide cyclase / dehydrase and lipid transport</fullName>
    </recommendedName>
</protein>
<sequence>MKILKFILFGLIGILLLGLLAAAFIPKKMDVEVSVIIDKPVVEVFDYVKKLKNQDKFSVWMQVDPHMQKTYMGMDGTVGAVSKWKSTNSDVGQGEQEIKTIVPNKRIDYELRFIEPFQSTDRAYMITDQITSSQTKVIWGFNSVSPYPMNLVVKIMGVEQMLSNQLQEGLRTLKKQMEE</sequence>